<dbReference type="OrthoDB" id="2441096at2759"/>
<dbReference type="AlphaFoldDB" id="A0A9P6U0E4"/>
<feature type="compositionally biased region" description="Polar residues" evidence="2">
    <location>
        <begin position="894"/>
        <end position="910"/>
    </location>
</feature>
<evidence type="ECO:0000256" key="2">
    <source>
        <dbReference type="SAM" id="MobiDB-lite"/>
    </source>
</evidence>
<dbReference type="Proteomes" id="UP000807716">
    <property type="component" value="Unassembled WGS sequence"/>
</dbReference>
<comment type="caution">
    <text evidence="4">The sequence shown here is derived from an EMBL/GenBank/DDBJ whole genome shotgun (WGS) entry which is preliminary data.</text>
</comment>
<feature type="region of interest" description="Disordered" evidence="2">
    <location>
        <begin position="814"/>
        <end position="858"/>
    </location>
</feature>
<name>A0A9P6U0E4_9FUNG</name>
<evidence type="ECO:0000259" key="3">
    <source>
        <dbReference type="Pfam" id="PF07282"/>
    </source>
</evidence>
<sequence>MHPPQPDPPEALLKADESVRILETRLDARQRIRKHHITNANKSLRQAFHWPLEQRRSFVRFMAGKGYHVVLCDTEADVRIAAECQPEDAVVSCDSDLLFYSTIPVLWRPLGSYRSRRYVPYEKTAVLEALGLSAIQLTALAILSDNDYVPNIPHLAFETNLKIIKGLPAGNEGEVGIVQQYLAHPQVKRQTDKEITQWTEHSYADAINVFVRLQQTVRSSVPADGDANSVEDAYASLSKRMSQFMVAFGVFKKEQYKSRRDKRAAHGEESRRDTVPERTNPFVAVDHPNPARAHQYRRRYTPKVRYEPTEERPPPDISLQYVLKPWKEGTEKPIQPHPAKKPTPVRPVIDGADPFERKKVMSELGFEHPIVTLNPGRMSKNIRTAIKEEIQTAATSIEFDEDRITKSVIECIRGAVKVAWETKIYSQQLIGLFLEDVFYPRSSPDDPRPLLPVTTLGPEDQAILDSLCPRLGQETDENSGSIEDGTDDGSNAPFIRGVLMYLYSGNISNKGEVAAAIKAFVRRLQDFGHLEKDALTNGQLSRTIKEYTPTFLIETMITKGKLSSNHSVDLTARRPAIQIFVDANTILGHPWCLAPLSSEEHGFMTFTELELAAFFHKRADLLPFLQHLVGYSDQSRPMAQTYLTNCWLPLRPPGLFIKRLIAPVDPKTTTGERLKGRARKDAGIAAAVKVVERSEIRSHINTLRDRESDPQSYEEKGYFLRGSIRTDGYQLQLLAFKLRELNSVKYKRYDPSLLPDRLLTTTAGTSDYLTEVRNVFKTMDDVERLLGCSSDEHDKVSYLGIDLGQAFVVGAYAHLPPDKNPRIHKGRRKKKRRRGSRGRRKRGSGKGKRRTSRAGRRRFINLVAKQKAVAQPSLHHRSWMEKQKGVDLKPFPRHSTSSAQSITAPRINQPSTSSAETTLSETLCINTIESSLPPLRGPNASIAGHCRVRAANRAHLDKFYNGHQFKFKRYKNMAKSARAQEFHRLADSLLRMVGGTIGEKKAVENKVVIGIGMGDFKSTSRMTSLHSSFQAFFVQKARALGYLVVGVEEYYTSKKCPTCNEFVAQTKSIRRLYCGTCRKSMHRDVMGGHNMANILRSHVEKQERPLYLHPVDKDGHFPWLERGGGPTRDDPRASGSRKRRHDDQQVNQEAQDTRTKTTTGKKVARSTTARTVKASTMDVDEGPTV</sequence>
<dbReference type="EMBL" id="JAAAJB010000522">
    <property type="protein sequence ID" value="KAG0254341.1"/>
    <property type="molecule type" value="Genomic_DNA"/>
</dbReference>
<keyword evidence="5" id="KW-1185">Reference proteome</keyword>
<dbReference type="GO" id="GO:0003677">
    <property type="term" value="F:DNA binding"/>
    <property type="evidence" value="ECO:0007669"/>
    <property type="project" value="UniProtKB-KW"/>
</dbReference>
<protein>
    <recommendedName>
        <fullName evidence="3">Cas12f1-like TNB domain-containing protein</fullName>
    </recommendedName>
</protein>
<evidence type="ECO:0000313" key="5">
    <source>
        <dbReference type="Proteomes" id="UP000807716"/>
    </source>
</evidence>
<evidence type="ECO:0000313" key="4">
    <source>
        <dbReference type="EMBL" id="KAG0254341.1"/>
    </source>
</evidence>
<reference evidence="4" key="1">
    <citation type="journal article" date="2020" name="Fungal Divers.">
        <title>Resolving the Mortierellaceae phylogeny through synthesis of multi-gene phylogenetics and phylogenomics.</title>
        <authorList>
            <person name="Vandepol N."/>
            <person name="Liber J."/>
            <person name="Desiro A."/>
            <person name="Na H."/>
            <person name="Kennedy M."/>
            <person name="Barry K."/>
            <person name="Grigoriev I.V."/>
            <person name="Miller A.N."/>
            <person name="O'Donnell K."/>
            <person name="Stajich J.E."/>
            <person name="Bonito G."/>
        </authorList>
    </citation>
    <scope>NUCLEOTIDE SEQUENCE</scope>
    <source>
        <strain evidence="4">BC1065</strain>
    </source>
</reference>
<feature type="compositionally biased region" description="Polar residues" evidence="2">
    <location>
        <begin position="1145"/>
        <end position="1174"/>
    </location>
</feature>
<feature type="compositionally biased region" description="Basic residues" evidence="2">
    <location>
        <begin position="822"/>
        <end position="858"/>
    </location>
</feature>
<dbReference type="InterPro" id="IPR010095">
    <property type="entry name" value="Cas12f1-like_TNB"/>
</dbReference>
<accession>A0A9P6U0E4</accession>
<dbReference type="SUPFAM" id="SSF88723">
    <property type="entry name" value="PIN domain-like"/>
    <property type="match status" value="1"/>
</dbReference>
<keyword evidence="1" id="KW-0238">DNA-binding</keyword>
<gene>
    <name evidence="4" type="ORF">DFQ27_006905</name>
</gene>
<organism evidence="4 5">
    <name type="scientific">Actinomortierella ambigua</name>
    <dbReference type="NCBI Taxonomy" id="1343610"/>
    <lineage>
        <taxon>Eukaryota</taxon>
        <taxon>Fungi</taxon>
        <taxon>Fungi incertae sedis</taxon>
        <taxon>Mucoromycota</taxon>
        <taxon>Mortierellomycotina</taxon>
        <taxon>Mortierellomycetes</taxon>
        <taxon>Mortierellales</taxon>
        <taxon>Mortierellaceae</taxon>
        <taxon>Actinomortierella</taxon>
    </lineage>
</organism>
<feature type="region of interest" description="Disordered" evidence="2">
    <location>
        <begin position="1117"/>
        <end position="1185"/>
    </location>
</feature>
<proteinExistence type="predicted"/>
<evidence type="ECO:0000256" key="1">
    <source>
        <dbReference type="ARBA" id="ARBA00023125"/>
    </source>
</evidence>
<dbReference type="Pfam" id="PF07282">
    <property type="entry name" value="Cas12f1-like_TNB"/>
    <property type="match status" value="1"/>
</dbReference>
<feature type="region of interest" description="Disordered" evidence="2">
    <location>
        <begin position="888"/>
        <end position="915"/>
    </location>
</feature>
<feature type="domain" description="Cas12f1-like TNB" evidence="3">
    <location>
        <begin position="1026"/>
        <end position="1090"/>
    </location>
</feature>
<feature type="compositionally biased region" description="Basic and acidic residues" evidence="2">
    <location>
        <begin position="257"/>
        <end position="276"/>
    </location>
</feature>
<feature type="region of interest" description="Disordered" evidence="2">
    <location>
        <begin position="257"/>
        <end position="287"/>
    </location>
</feature>
<dbReference type="InterPro" id="IPR029060">
    <property type="entry name" value="PIN-like_dom_sf"/>
</dbReference>